<name>A0A2C9VGA5_MANES</name>
<evidence type="ECO:0000259" key="2">
    <source>
        <dbReference type="Pfam" id="PF09133"/>
    </source>
</evidence>
<feature type="compositionally biased region" description="Basic residues" evidence="1">
    <location>
        <begin position="640"/>
        <end position="651"/>
    </location>
</feature>
<proteinExistence type="predicted"/>
<evidence type="ECO:0000313" key="3">
    <source>
        <dbReference type="EMBL" id="OAY43549.1"/>
    </source>
</evidence>
<evidence type="ECO:0000313" key="4">
    <source>
        <dbReference type="Proteomes" id="UP000091857"/>
    </source>
</evidence>
<dbReference type="EMBL" id="CM004394">
    <property type="protein sequence ID" value="OAY43549.1"/>
    <property type="molecule type" value="Genomic_DNA"/>
</dbReference>
<keyword evidence="4" id="KW-1185">Reference proteome</keyword>
<dbReference type="AlphaFoldDB" id="A0A2C9VGA5"/>
<accession>A0A2C9VGA5</accession>
<dbReference type="InterPro" id="IPR053090">
    <property type="entry name" value="Centromere_KNL-2_homolog"/>
</dbReference>
<feature type="domain" description="SANTA" evidence="2">
    <location>
        <begin position="25"/>
        <end position="117"/>
    </location>
</feature>
<feature type="region of interest" description="Disordered" evidence="1">
    <location>
        <begin position="625"/>
        <end position="651"/>
    </location>
</feature>
<dbReference type="Gramene" id="Manes.08G078100.1.v8.1">
    <property type="protein sequence ID" value="Manes.08G078100.1.v8.1.CDS"/>
    <property type="gene ID" value="Manes.08G078100.v8.1"/>
</dbReference>
<gene>
    <name evidence="3" type="ORF">MANES_08G078100v8</name>
</gene>
<dbReference type="Pfam" id="PF09133">
    <property type="entry name" value="SANTA"/>
    <property type="match status" value="1"/>
</dbReference>
<sequence length="651" mass="71839">MAASASLSNPSNIDNTCSSYFQKTVSLCDWWLIKADEDFQGKRLAVAGVTSREQRAVRVFHSAPITKRHDVFTLETADGIVVIFQGFINRTRTIENGFPSEVFSHFLFGFPPYWEEYADNCFKQAVNSDVNSQNTLDVDEPITDQGLEDVRPTPCKNKDTSDNECYIKVCSLDVSKKYIVDASKDSDLDKDAIELMSSVKNISTYSGVLNDKLIAKLSISQNESHPSIFVCPRDNDDTVDNMEHDAAKNLPPSTSCLTNVVDSMNDNIAVEARLLSYHSIGSSGMIYDTRSGKESQKMCTRKSKNKESVSLESNTIKENASEECSVSNSAYMDNLIVSEFDNTETAGAEGLVLTLCPKSLKKENQNKGKKGGMKSGSKNFSTGSMPRDLEAVLGCIGEGEVICEESLLRSTTAVNSDILKQPSNNFQVTVCSTVQTVAKENEDAPSMVESSPVNAIPSDSGSRKCSTPLRDLKDNKKQKSISGCSVNHKSKELISEVDEHLDGSKLKKRSHSTFQAEKEISQKMLSAARILRNLSGTVGSKEKSEQVSVNKGGSSMKKARRKIIFDAQATPLTGERKEKTCVFSPESLSLKRSRAGRLLLPTLEFWRNQIPVYDADRNITGIQEEFRASRGCNSEPQMRSSKRKGKSPKRH</sequence>
<organism evidence="3 4">
    <name type="scientific">Manihot esculenta</name>
    <name type="common">Cassava</name>
    <name type="synonym">Jatropha manihot</name>
    <dbReference type="NCBI Taxonomy" id="3983"/>
    <lineage>
        <taxon>Eukaryota</taxon>
        <taxon>Viridiplantae</taxon>
        <taxon>Streptophyta</taxon>
        <taxon>Embryophyta</taxon>
        <taxon>Tracheophyta</taxon>
        <taxon>Spermatophyta</taxon>
        <taxon>Magnoliopsida</taxon>
        <taxon>eudicotyledons</taxon>
        <taxon>Gunneridae</taxon>
        <taxon>Pentapetalae</taxon>
        <taxon>rosids</taxon>
        <taxon>fabids</taxon>
        <taxon>Malpighiales</taxon>
        <taxon>Euphorbiaceae</taxon>
        <taxon>Crotonoideae</taxon>
        <taxon>Manihoteae</taxon>
        <taxon>Manihot</taxon>
    </lineage>
</organism>
<protein>
    <recommendedName>
        <fullName evidence="2">SANTA domain-containing protein</fullName>
    </recommendedName>
</protein>
<feature type="compositionally biased region" description="Polar residues" evidence="1">
    <location>
        <begin position="448"/>
        <end position="465"/>
    </location>
</feature>
<dbReference type="InterPro" id="IPR015216">
    <property type="entry name" value="SANTA"/>
</dbReference>
<dbReference type="PANTHER" id="PTHR35311">
    <property type="entry name" value="KINETOCHORE-ASSOCIATED PROTEIN KNL-2 HOMOLOG"/>
    <property type="match status" value="1"/>
</dbReference>
<reference evidence="4" key="1">
    <citation type="journal article" date="2016" name="Nat. Biotechnol.">
        <title>Sequencing wild and cultivated cassava and related species reveals extensive interspecific hybridization and genetic diversity.</title>
        <authorList>
            <person name="Bredeson J.V."/>
            <person name="Lyons J.B."/>
            <person name="Prochnik S.E."/>
            <person name="Wu G.A."/>
            <person name="Ha C.M."/>
            <person name="Edsinger-Gonzales E."/>
            <person name="Grimwood J."/>
            <person name="Schmutz J."/>
            <person name="Rabbi I.Y."/>
            <person name="Egesi C."/>
            <person name="Nauluvula P."/>
            <person name="Lebot V."/>
            <person name="Ndunguru J."/>
            <person name="Mkamilo G."/>
            <person name="Bart R.S."/>
            <person name="Setter T.L."/>
            <person name="Gleadow R.M."/>
            <person name="Kulakow P."/>
            <person name="Ferguson M.E."/>
            <person name="Rounsley S."/>
            <person name="Rokhsar D.S."/>
        </authorList>
    </citation>
    <scope>NUCLEOTIDE SEQUENCE [LARGE SCALE GENOMIC DNA]</scope>
    <source>
        <strain evidence="4">cv. AM560-2</strain>
    </source>
</reference>
<feature type="region of interest" description="Disordered" evidence="1">
    <location>
        <begin position="442"/>
        <end position="470"/>
    </location>
</feature>
<dbReference type="STRING" id="3983.A0A2C9VGA5"/>
<feature type="region of interest" description="Disordered" evidence="1">
    <location>
        <begin position="363"/>
        <end position="383"/>
    </location>
</feature>
<dbReference type="PANTHER" id="PTHR35311:SF9">
    <property type="entry name" value="KINETOCHORE-ASSOCIATED PROTEIN KNL-2 HOMOLOG"/>
    <property type="match status" value="1"/>
</dbReference>
<evidence type="ECO:0000256" key="1">
    <source>
        <dbReference type="SAM" id="MobiDB-lite"/>
    </source>
</evidence>
<dbReference type="Proteomes" id="UP000091857">
    <property type="component" value="Chromosome 8"/>
</dbReference>
<comment type="caution">
    <text evidence="3">The sequence shown here is derived from an EMBL/GenBank/DDBJ whole genome shotgun (WGS) entry which is preliminary data.</text>
</comment>